<dbReference type="PANTHER" id="PTHR31321:SF57">
    <property type="entry name" value="PECTINESTERASE 53-RELATED"/>
    <property type="match status" value="1"/>
</dbReference>
<gene>
    <name evidence="2" type="ORF">ACFQ1R_08315</name>
</gene>
<feature type="chain" id="PRO_5047030020" description="Pectinesterase catalytic domain-containing protein" evidence="1">
    <location>
        <begin position="22"/>
        <end position="1343"/>
    </location>
</feature>
<dbReference type="EMBL" id="JBHTJI010000001">
    <property type="protein sequence ID" value="MFD0990097.1"/>
    <property type="molecule type" value="Genomic_DNA"/>
</dbReference>
<proteinExistence type="predicted"/>
<dbReference type="Gene3D" id="2.160.20.10">
    <property type="entry name" value="Single-stranded right-handed beta-helix, Pectin lyase-like"/>
    <property type="match status" value="1"/>
</dbReference>
<name>A0ABW3JHX9_9FLAO</name>
<sequence length="1343" mass="144623">MRKLSFLLLIPLFLLAFKTQGQTVISYNMGDGSAFTNDGVQWNSVTSTTSPDGLLRTQAATSKWHSAGYGVSFRTTNSLEIDVTGTVTVRFYGSIYSDAAGTMSGGTTLGGNDLGIQNIKVAVDKTGYYEFSYVGGPKTLYFTRNGSGECYTPVIDVMYPYKLYNLGDGSTFTNDGVQWNPVTSTTSPDGKLRTQAATSRWHSSGYGVSFRTGNSLQVDVTGPSATVRFYGSIYSDAAGTISGGTTVGGNELGVQNIKVAVDKTGYYEFSYVGGPRTLYFTRNGSGECYTPQIVVTNLAASIIKSDVWDFGAQQLDEVLYNNMLNETKINAWYSGVTPGTTATVLPTTWTEGVLSWVGGTNDRLRTSNTNLTRYDTNLGGAVGYIGRIYQNGTNPTAPTTPSRYMQLTLDEDDEVKVMMLTQSGGGVIHFQNVANPGIQDDVVNVGTTLQEVKFVSKAAGQYRIYDAVDKPSFFRIYRKDAQYTTITGVVNETNAPGVPNGYSINFTNQAGKTFSAVVSSGTYTIDLPVEYTYDVSLGNANGYVIASDLSLTATETTTNFNVTIVQVDLHTVSGNITGLPNLSNLTLTYTPDPLANKIYNPIISINTTNSTYSVDLEANVEYTISAGGVNDYEILSNTITITGTQTADIVFTQKPLHNITINTPDLDVTQRGKLSLTFTNLNESGYVYTFTDVSTVALRDGVYKMTYSGLDEYPIELALTSNLSVSGSNVVKDLVFKPVTEWVFNDRNISAATAYKGLVFTGSVNVRGTTNGDLNASSGATIAIPVHVGDKVLITDYYASNYTIDGVQTVTNTSNSTGTKVIAEYVYPGVSDGFVNLAISGTTYLLSIKVLQIVPYSATITVGTGKDYQTINEALDAISRMDRPSNERVTVLIDPDNYEEMIVIKSANVTLKNAATTPSIALLNKGVDIDANAVRITSYYGQKYNFFSQASDNKWNADVLAVNKANGYTLYENKEGTGGGSSYWNATVVVEAVGFTAENIILENSFNQYISLKESQDVVQPKGGDPVRPTTYGNVTVQDRSLGYVTQAAAIGIAASADKVLLNNCRVIGRQDSFYGAGPSRVVVYKGAMMGAVDYLYGAMNAVFYKTDLVLNTSDSGSDVAYITAAQQSSGRGYLMYQCHVKSPVPGVETASINGSKPGYFGRPWSPNTSEVVFFETTIDASTYPGNVGQSLIVPAGWNNTLGGSSAKMYERSTVEVSGENNASSRASWSTVLTQDQLTDGTAITTFNFTKGNDNWDPISELNALGVEDQYPNQSSVKVVAYNGNIYISNVTSNTQVNIYSVTGALVKSVTTKSDTNFNIQNGLWIIKIKDEVGKKVIKLVSH</sequence>
<dbReference type="InterPro" id="IPR012334">
    <property type="entry name" value="Pectin_lyas_fold"/>
</dbReference>
<reference evidence="3" key="1">
    <citation type="journal article" date="2019" name="Int. J. Syst. Evol. Microbiol.">
        <title>The Global Catalogue of Microorganisms (GCM) 10K type strain sequencing project: providing services to taxonomists for standard genome sequencing and annotation.</title>
        <authorList>
            <consortium name="The Broad Institute Genomics Platform"/>
            <consortium name="The Broad Institute Genome Sequencing Center for Infectious Disease"/>
            <person name="Wu L."/>
            <person name="Ma J."/>
        </authorList>
    </citation>
    <scope>NUCLEOTIDE SEQUENCE [LARGE SCALE GENOMIC DNA]</scope>
    <source>
        <strain evidence="3">CCUG 62414</strain>
    </source>
</reference>
<dbReference type="InterPro" id="IPR011050">
    <property type="entry name" value="Pectin_lyase_fold/virulence"/>
</dbReference>
<dbReference type="RefSeq" id="WP_379925689.1">
    <property type="nucleotide sequence ID" value="NZ_JBHTJI010000001.1"/>
</dbReference>
<keyword evidence="1" id="KW-0732">Signal</keyword>
<comment type="caution">
    <text evidence="2">The sequence shown here is derived from an EMBL/GenBank/DDBJ whole genome shotgun (WGS) entry which is preliminary data.</text>
</comment>
<evidence type="ECO:0000256" key="1">
    <source>
        <dbReference type="SAM" id="SignalP"/>
    </source>
</evidence>
<accession>A0ABW3JHX9</accession>
<dbReference type="SUPFAM" id="SSF51126">
    <property type="entry name" value="Pectin lyase-like"/>
    <property type="match status" value="1"/>
</dbReference>
<dbReference type="PANTHER" id="PTHR31321">
    <property type="entry name" value="ACYL-COA THIOESTER HYDROLASE YBHC-RELATED"/>
    <property type="match status" value="1"/>
</dbReference>
<evidence type="ECO:0000313" key="3">
    <source>
        <dbReference type="Proteomes" id="UP001597061"/>
    </source>
</evidence>
<protein>
    <recommendedName>
        <fullName evidence="4">Pectinesterase catalytic domain-containing protein</fullName>
    </recommendedName>
</protein>
<feature type="signal peptide" evidence="1">
    <location>
        <begin position="1"/>
        <end position="21"/>
    </location>
</feature>
<organism evidence="2 3">
    <name type="scientific">Mariniflexile jejuense</name>
    <dbReference type="NCBI Taxonomy" id="1173582"/>
    <lineage>
        <taxon>Bacteria</taxon>
        <taxon>Pseudomonadati</taxon>
        <taxon>Bacteroidota</taxon>
        <taxon>Flavobacteriia</taxon>
        <taxon>Flavobacteriales</taxon>
        <taxon>Flavobacteriaceae</taxon>
        <taxon>Mariniflexile</taxon>
    </lineage>
</organism>
<keyword evidence="3" id="KW-1185">Reference proteome</keyword>
<dbReference type="Proteomes" id="UP001597061">
    <property type="component" value="Unassembled WGS sequence"/>
</dbReference>
<evidence type="ECO:0008006" key="4">
    <source>
        <dbReference type="Google" id="ProtNLM"/>
    </source>
</evidence>
<evidence type="ECO:0000313" key="2">
    <source>
        <dbReference type="EMBL" id="MFD0990097.1"/>
    </source>
</evidence>